<dbReference type="AlphaFoldDB" id="A0A9P4JMK0"/>
<name>A0A9P4JMK0_9PLEO</name>
<protein>
    <recommendedName>
        <fullName evidence="8">Rhodopsin domain-containing protein</fullName>
    </recommendedName>
</protein>
<dbReference type="PANTHER" id="PTHR33048:SF47">
    <property type="entry name" value="INTEGRAL MEMBRANE PROTEIN-RELATED"/>
    <property type="match status" value="1"/>
</dbReference>
<dbReference type="EMBL" id="ML993943">
    <property type="protein sequence ID" value="KAF2202263.1"/>
    <property type="molecule type" value="Genomic_DNA"/>
</dbReference>
<evidence type="ECO:0000256" key="7">
    <source>
        <dbReference type="SAM" id="Phobius"/>
    </source>
</evidence>
<feature type="region of interest" description="Disordered" evidence="6">
    <location>
        <begin position="306"/>
        <end position="384"/>
    </location>
</feature>
<feature type="compositionally biased region" description="Polar residues" evidence="6">
    <location>
        <begin position="342"/>
        <end position="353"/>
    </location>
</feature>
<keyword evidence="2 7" id="KW-0812">Transmembrane</keyword>
<feature type="transmembrane region" description="Helical" evidence="7">
    <location>
        <begin position="62"/>
        <end position="79"/>
    </location>
</feature>
<keyword evidence="10" id="KW-1185">Reference proteome</keyword>
<organism evidence="9 10">
    <name type="scientific">Delitschia confertaspora ATCC 74209</name>
    <dbReference type="NCBI Taxonomy" id="1513339"/>
    <lineage>
        <taxon>Eukaryota</taxon>
        <taxon>Fungi</taxon>
        <taxon>Dikarya</taxon>
        <taxon>Ascomycota</taxon>
        <taxon>Pezizomycotina</taxon>
        <taxon>Dothideomycetes</taxon>
        <taxon>Pleosporomycetidae</taxon>
        <taxon>Pleosporales</taxon>
        <taxon>Delitschiaceae</taxon>
        <taxon>Delitschia</taxon>
    </lineage>
</organism>
<dbReference type="PANTHER" id="PTHR33048">
    <property type="entry name" value="PTH11-LIKE INTEGRAL MEMBRANE PROTEIN (AFU_ORTHOLOGUE AFUA_5G11245)"/>
    <property type="match status" value="1"/>
</dbReference>
<feature type="transmembrane region" description="Helical" evidence="7">
    <location>
        <begin position="187"/>
        <end position="209"/>
    </location>
</feature>
<comment type="caution">
    <text evidence="9">The sequence shown here is derived from an EMBL/GenBank/DDBJ whole genome shotgun (WGS) entry which is preliminary data.</text>
</comment>
<reference evidence="9" key="1">
    <citation type="journal article" date="2020" name="Stud. Mycol.">
        <title>101 Dothideomycetes genomes: a test case for predicting lifestyles and emergence of pathogens.</title>
        <authorList>
            <person name="Haridas S."/>
            <person name="Albert R."/>
            <person name="Binder M."/>
            <person name="Bloem J."/>
            <person name="Labutti K."/>
            <person name="Salamov A."/>
            <person name="Andreopoulos B."/>
            <person name="Baker S."/>
            <person name="Barry K."/>
            <person name="Bills G."/>
            <person name="Bluhm B."/>
            <person name="Cannon C."/>
            <person name="Castanera R."/>
            <person name="Culley D."/>
            <person name="Daum C."/>
            <person name="Ezra D."/>
            <person name="Gonzalez J."/>
            <person name="Henrissat B."/>
            <person name="Kuo A."/>
            <person name="Liang C."/>
            <person name="Lipzen A."/>
            <person name="Lutzoni F."/>
            <person name="Magnuson J."/>
            <person name="Mondo S."/>
            <person name="Nolan M."/>
            <person name="Ohm R."/>
            <person name="Pangilinan J."/>
            <person name="Park H.-J."/>
            <person name="Ramirez L."/>
            <person name="Alfaro M."/>
            <person name="Sun H."/>
            <person name="Tritt A."/>
            <person name="Yoshinaga Y."/>
            <person name="Zwiers L.-H."/>
            <person name="Turgeon B."/>
            <person name="Goodwin S."/>
            <person name="Spatafora J."/>
            <person name="Crous P."/>
            <person name="Grigoriev I."/>
        </authorList>
    </citation>
    <scope>NUCLEOTIDE SEQUENCE</scope>
    <source>
        <strain evidence="9">ATCC 74209</strain>
    </source>
</reference>
<dbReference type="InterPro" id="IPR049326">
    <property type="entry name" value="Rhodopsin_dom_fungi"/>
</dbReference>
<comment type="similarity">
    <text evidence="5">Belongs to the SAT4 family.</text>
</comment>
<proteinExistence type="inferred from homology"/>
<comment type="subcellular location">
    <subcellularLocation>
        <location evidence="1">Membrane</location>
        <topology evidence="1">Multi-pass membrane protein</topology>
    </subcellularLocation>
</comment>
<feature type="compositionally biased region" description="Basic and acidic residues" evidence="6">
    <location>
        <begin position="312"/>
        <end position="328"/>
    </location>
</feature>
<evidence type="ECO:0000313" key="9">
    <source>
        <dbReference type="EMBL" id="KAF2202263.1"/>
    </source>
</evidence>
<feature type="domain" description="Rhodopsin" evidence="8">
    <location>
        <begin position="46"/>
        <end position="285"/>
    </location>
</feature>
<evidence type="ECO:0000256" key="4">
    <source>
        <dbReference type="ARBA" id="ARBA00023136"/>
    </source>
</evidence>
<feature type="transmembrane region" description="Helical" evidence="7">
    <location>
        <begin position="29"/>
        <end position="50"/>
    </location>
</feature>
<gene>
    <name evidence="9" type="ORF">GQ43DRAFT_439862</name>
</gene>
<feature type="compositionally biased region" description="Basic and acidic residues" evidence="6">
    <location>
        <begin position="354"/>
        <end position="366"/>
    </location>
</feature>
<evidence type="ECO:0000256" key="6">
    <source>
        <dbReference type="SAM" id="MobiDB-lite"/>
    </source>
</evidence>
<feature type="transmembrane region" description="Helical" evidence="7">
    <location>
        <begin position="262"/>
        <end position="284"/>
    </location>
</feature>
<evidence type="ECO:0000256" key="5">
    <source>
        <dbReference type="ARBA" id="ARBA00038359"/>
    </source>
</evidence>
<accession>A0A9P4JMK0</accession>
<dbReference type="Pfam" id="PF20684">
    <property type="entry name" value="Fung_rhodopsin"/>
    <property type="match status" value="1"/>
</dbReference>
<dbReference type="InterPro" id="IPR052337">
    <property type="entry name" value="SAT4-like"/>
</dbReference>
<dbReference type="Proteomes" id="UP000799536">
    <property type="component" value="Unassembled WGS sequence"/>
</dbReference>
<feature type="compositionally biased region" description="Polar residues" evidence="6">
    <location>
        <begin position="367"/>
        <end position="377"/>
    </location>
</feature>
<dbReference type="OrthoDB" id="444631at2759"/>
<dbReference type="GO" id="GO:0016020">
    <property type="term" value="C:membrane"/>
    <property type="evidence" value="ECO:0007669"/>
    <property type="project" value="UniProtKB-SubCell"/>
</dbReference>
<feature type="transmembrane region" description="Helical" evidence="7">
    <location>
        <begin position="221"/>
        <end position="242"/>
    </location>
</feature>
<keyword evidence="4 7" id="KW-0472">Membrane</keyword>
<keyword evidence="3 7" id="KW-1133">Transmembrane helix</keyword>
<sequence length="384" mass="42498">MDFYNMPAAAPPPGVIPNFDSPPSLKGELLIINVVFTTVMAIFVAVRLISRGFIVKQVGIDDYFCAIAALASISHTVVIREQSRFGYGFHLWDIRASTVMEAVENRILLANNFPYMVCLLFGKLSILLLFSRLFSVSPRTNIVIIGVMIFTTAYTVSILCVSIASFVKCGSLENMTTDFCIAMGTSISIVQSAINVITDFLILFIPLPMTLALSLPLRKKLAVSSVFLTGLLACAASIGRLVSAVKTLHAEDIMWIQAKNDIFTIIEMNAVIIASCLLTLPTFLRRCKKWASQAYSSMVSHHYSSSNRSMHKLPDHEHEFKPVPDRPRAAPKPPKDPYPMVTLTNITLMSQDAASKDSVEQKERQCSIEQVESYQRSSDVRACD</sequence>
<evidence type="ECO:0000256" key="2">
    <source>
        <dbReference type="ARBA" id="ARBA00022692"/>
    </source>
</evidence>
<evidence type="ECO:0000259" key="8">
    <source>
        <dbReference type="Pfam" id="PF20684"/>
    </source>
</evidence>
<feature type="transmembrane region" description="Helical" evidence="7">
    <location>
        <begin position="113"/>
        <end position="130"/>
    </location>
</feature>
<evidence type="ECO:0000256" key="1">
    <source>
        <dbReference type="ARBA" id="ARBA00004141"/>
    </source>
</evidence>
<evidence type="ECO:0000256" key="3">
    <source>
        <dbReference type="ARBA" id="ARBA00022989"/>
    </source>
</evidence>
<evidence type="ECO:0000313" key="10">
    <source>
        <dbReference type="Proteomes" id="UP000799536"/>
    </source>
</evidence>
<feature type="transmembrane region" description="Helical" evidence="7">
    <location>
        <begin position="142"/>
        <end position="167"/>
    </location>
</feature>